<dbReference type="RefSeq" id="WP_208261833.1">
    <property type="nucleotide sequence ID" value="NZ_JAGEOJ010000022.1"/>
</dbReference>
<dbReference type="SUPFAM" id="SSF52540">
    <property type="entry name" value="P-loop containing nucleoside triphosphate hydrolases"/>
    <property type="match status" value="1"/>
</dbReference>
<dbReference type="GO" id="GO:0006355">
    <property type="term" value="P:regulation of DNA-templated transcription"/>
    <property type="evidence" value="ECO:0007669"/>
    <property type="project" value="InterPro"/>
</dbReference>
<dbReference type="PROSITE" id="PS50043">
    <property type="entry name" value="HTH_LUXR_2"/>
    <property type="match status" value="1"/>
</dbReference>
<dbReference type="GO" id="GO:0005737">
    <property type="term" value="C:cytoplasm"/>
    <property type="evidence" value="ECO:0007669"/>
    <property type="project" value="TreeGrafter"/>
</dbReference>
<proteinExistence type="predicted"/>
<organism evidence="5 6">
    <name type="scientific">Actinomadura barringtoniae</name>
    <dbReference type="NCBI Taxonomy" id="1427535"/>
    <lineage>
        <taxon>Bacteria</taxon>
        <taxon>Bacillati</taxon>
        <taxon>Actinomycetota</taxon>
        <taxon>Actinomycetes</taxon>
        <taxon>Streptosporangiales</taxon>
        <taxon>Thermomonosporaceae</taxon>
        <taxon>Actinomadura</taxon>
    </lineage>
</organism>
<dbReference type="SMART" id="SM00421">
    <property type="entry name" value="HTH_LUXR"/>
    <property type="match status" value="1"/>
</dbReference>
<dbReference type="InterPro" id="IPR027417">
    <property type="entry name" value="P-loop_NTPase"/>
</dbReference>
<dbReference type="InterPro" id="IPR011990">
    <property type="entry name" value="TPR-like_helical_dom_sf"/>
</dbReference>
<evidence type="ECO:0000256" key="3">
    <source>
        <dbReference type="SAM" id="MobiDB-lite"/>
    </source>
</evidence>
<keyword evidence="2" id="KW-0067">ATP-binding</keyword>
<dbReference type="Pfam" id="PF00196">
    <property type="entry name" value="GerE"/>
    <property type="match status" value="1"/>
</dbReference>
<gene>
    <name evidence="5" type="ORF">J4573_42465</name>
</gene>
<evidence type="ECO:0000313" key="6">
    <source>
        <dbReference type="Proteomes" id="UP000669179"/>
    </source>
</evidence>
<sequence>MTDGHGAAAGRDATAQRDPVTGRDGMVGREAELAGVTALVDGVREGRGGVLLVLGEAGIGKSRLLAEAARHARDAGLLVLTGRSVEGGGAYRPLAEALMGHLRQEGVGGGAELGPYRAALGRLLPEWAGEASATSVDPVLVLGEGLVRLLWALNGRRGCVVVLEDVHWADPDTLAVLEYLAGAVHACPVLIAVSAREEESPPQLIDRLAARPGTRTMRLERLVRDGVKVLAERCAGAALPERTLDLVADKSDGLPLLVEELVAGDLQAGVVPPTLAGMVTARLRSLSDEHRRVLEAAAVLGAEAMLGGGLDWELLGKVTGLPDGTVVRALRAAQPRLVVPAGDTLRWRHALTREAVVASTFPPERAALARRAADALLERGGPDDDLHAAELFAAAGDKDRAAEIFLRLAKRDLDRGALRDAGALLERAGATAALQAAVALERIRLLTLLGKADTALAEGGRLIDQATGDDHALLCVRLADAAISLRRWADADRFLQRAGRPDDPGILVLTADAAFGPGDLPRAARLAMTAIDQARANGRPEAHCRALVILGRCIFRHDVAAARTFYEQAAQIAAEHGLRPWRISALINIATVELCAHPLTPILDQARELAVDTGRLAEVITTDLLNAEGVLLVNGPHAAAPLARATAEHAARLRLPNLQAVAELTLAHGHAADADIGGMQALLDSATGHPEAPAEVAALAPVVRGFRFLLDGDLHAAGPLFDAGMKQLEGHCEAAPVPHWGLWALLRTVLADRTDRDDRDDTARDLVRGSYVVLRSVNRGVLHYADAVAAGRAERSGEAIEHMAAGDALLAEHHWWRRLCRLLAMQAAITDGWGDPVPGLRADLAAFEETGQHRLARTCRDLLRRAGAPTRRSRGTHPVPTPLRAAGVTGREMEVLTLLAHGLTNRQIAQRLFLSPRTIDTHVANLLTKTGATDRTQLRAHLAATAARP</sequence>
<dbReference type="GO" id="GO:0005524">
    <property type="term" value="F:ATP binding"/>
    <property type="evidence" value="ECO:0007669"/>
    <property type="project" value="UniProtKB-KW"/>
</dbReference>
<dbReference type="InterPro" id="IPR000792">
    <property type="entry name" value="Tscrpt_reg_LuxR_C"/>
</dbReference>
<protein>
    <submittedName>
        <fullName evidence="5">AAA family ATPase</fullName>
    </submittedName>
</protein>
<evidence type="ECO:0000313" key="5">
    <source>
        <dbReference type="EMBL" id="MBO2453815.1"/>
    </source>
</evidence>
<dbReference type="CDD" id="cd06170">
    <property type="entry name" value="LuxR_C_like"/>
    <property type="match status" value="1"/>
</dbReference>
<reference evidence="5" key="1">
    <citation type="submission" date="2021-03" db="EMBL/GenBank/DDBJ databases">
        <authorList>
            <person name="Kanchanasin P."/>
            <person name="Saeng-In P."/>
            <person name="Phongsopitanun W."/>
            <person name="Yuki M."/>
            <person name="Kudo T."/>
            <person name="Ohkuma M."/>
            <person name="Tanasupawat S."/>
        </authorList>
    </citation>
    <scope>NUCLEOTIDE SEQUENCE</scope>
    <source>
        <strain evidence="5">GKU 128</strain>
    </source>
</reference>
<dbReference type="PRINTS" id="PR00038">
    <property type="entry name" value="HTHLUXR"/>
</dbReference>
<dbReference type="PANTHER" id="PTHR16305">
    <property type="entry name" value="TESTICULAR SOLUBLE ADENYLYL CYCLASE"/>
    <property type="match status" value="1"/>
</dbReference>
<keyword evidence="1" id="KW-0547">Nucleotide-binding</keyword>
<keyword evidence="6" id="KW-1185">Reference proteome</keyword>
<dbReference type="Proteomes" id="UP000669179">
    <property type="component" value="Unassembled WGS sequence"/>
</dbReference>
<dbReference type="Gene3D" id="1.10.10.10">
    <property type="entry name" value="Winged helix-like DNA-binding domain superfamily/Winged helix DNA-binding domain"/>
    <property type="match status" value="1"/>
</dbReference>
<evidence type="ECO:0000256" key="1">
    <source>
        <dbReference type="ARBA" id="ARBA00022741"/>
    </source>
</evidence>
<comment type="caution">
    <text evidence="5">The sequence shown here is derived from an EMBL/GenBank/DDBJ whole genome shotgun (WGS) entry which is preliminary data.</text>
</comment>
<dbReference type="GO" id="GO:0003677">
    <property type="term" value="F:DNA binding"/>
    <property type="evidence" value="ECO:0007669"/>
    <property type="project" value="InterPro"/>
</dbReference>
<feature type="region of interest" description="Disordered" evidence="3">
    <location>
        <begin position="1"/>
        <end position="26"/>
    </location>
</feature>
<dbReference type="SUPFAM" id="SSF48452">
    <property type="entry name" value="TPR-like"/>
    <property type="match status" value="1"/>
</dbReference>
<dbReference type="SUPFAM" id="SSF46894">
    <property type="entry name" value="C-terminal effector domain of the bipartite response regulators"/>
    <property type="match status" value="1"/>
</dbReference>
<evidence type="ECO:0000256" key="2">
    <source>
        <dbReference type="ARBA" id="ARBA00022840"/>
    </source>
</evidence>
<dbReference type="Gene3D" id="1.25.40.10">
    <property type="entry name" value="Tetratricopeptide repeat domain"/>
    <property type="match status" value="1"/>
</dbReference>
<evidence type="ECO:0000259" key="4">
    <source>
        <dbReference type="PROSITE" id="PS50043"/>
    </source>
</evidence>
<dbReference type="InterPro" id="IPR041664">
    <property type="entry name" value="AAA_16"/>
</dbReference>
<dbReference type="GO" id="GO:0004016">
    <property type="term" value="F:adenylate cyclase activity"/>
    <property type="evidence" value="ECO:0007669"/>
    <property type="project" value="TreeGrafter"/>
</dbReference>
<feature type="domain" description="HTH luxR-type" evidence="4">
    <location>
        <begin position="881"/>
        <end position="946"/>
    </location>
</feature>
<dbReference type="PANTHER" id="PTHR16305:SF35">
    <property type="entry name" value="TRANSCRIPTIONAL ACTIVATOR DOMAIN"/>
    <property type="match status" value="1"/>
</dbReference>
<name>A0A939PK43_9ACTN</name>
<dbReference type="Pfam" id="PF13191">
    <property type="entry name" value="AAA_16"/>
    <property type="match status" value="1"/>
</dbReference>
<dbReference type="PROSITE" id="PS00622">
    <property type="entry name" value="HTH_LUXR_1"/>
    <property type="match status" value="1"/>
</dbReference>
<accession>A0A939PK43</accession>
<dbReference type="InterPro" id="IPR036388">
    <property type="entry name" value="WH-like_DNA-bd_sf"/>
</dbReference>
<dbReference type="EMBL" id="JAGEOJ010000022">
    <property type="protein sequence ID" value="MBO2453815.1"/>
    <property type="molecule type" value="Genomic_DNA"/>
</dbReference>
<dbReference type="InterPro" id="IPR016032">
    <property type="entry name" value="Sig_transdc_resp-reg_C-effctor"/>
</dbReference>
<dbReference type="AlphaFoldDB" id="A0A939PK43"/>